<protein>
    <recommendedName>
        <fullName evidence="4">BRCT domain-containing protein</fullName>
    </recommendedName>
</protein>
<reference evidence="2 3" key="1">
    <citation type="submission" date="2021-06" db="EMBL/GenBank/DDBJ databases">
        <title>Caerostris darwini draft genome.</title>
        <authorList>
            <person name="Kono N."/>
            <person name="Arakawa K."/>
        </authorList>
    </citation>
    <scope>NUCLEOTIDE SEQUENCE [LARGE SCALE GENOMIC DNA]</scope>
</reference>
<comment type="caution">
    <text evidence="2">The sequence shown here is derived from an EMBL/GenBank/DDBJ whole genome shotgun (WGS) entry which is preliminary data.</text>
</comment>
<keyword evidence="3" id="KW-1185">Reference proteome</keyword>
<dbReference type="Proteomes" id="UP001054837">
    <property type="component" value="Unassembled WGS sequence"/>
</dbReference>
<accession>A0AAV4URZ8</accession>
<sequence>MFFADKKNLNDPFNWLVLFSALRNSFLQQTHQTTKNVRHPEDRGWGTRVVSREWLVKCTVSSERKEIPIALPGKDRPAPQSGCLTPSFLGGS</sequence>
<evidence type="ECO:0000313" key="2">
    <source>
        <dbReference type="EMBL" id="GIY60787.1"/>
    </source>
</evidence>
<name>A0AAV4URZ8_9ARAC</name>
<organism evidence="2 3">
    <name type="scientific">Caerostris darwini</name>
    <dbReference type="NCBI Taxonomy" id="1538125"/>
    <lineage>
        <taxon>Eukaryota</taxon>
        <taxon>Metazoa</taxon>
        <taxon>Ecdysozoa</taxon>
        <taxon>Arthropoda</taxon>
        <taxon>Chelicerata</taxon>
        <taxon>Arachnida</taxon>
        <taxon>Araneae</taxon>
        <taxon>Araneomorphae</taxon>
        <taxon>Entelegynae</taxon>
        <taxon>Araneoidea</taxon>
        <taxon>Araneidae</taxon>
        <taxon>Caerostris</taxon>
    </lineage>
</organism>
<dbReference type="AlphaFoldDB" id="A0AAV4URZ8"/>
<evidence type="ECO:0008006" key="4">
    <source>
        <dbReference type="Google" id="ProtNLM"/>
    </source>
</evidence>
<evidence type="ECO:0000256" key="1">
    <source>
        <dbReference type="SAM" id="MobiDB-lite"/>
    </source>
</evidence>
<proteinExistence type="predicted"/>
<gene>
    <name evidence="2" type="ORF">CDAR_22251</name>
</gene>
<evidence type="ECO:0000313" key="3">
    <source>
        <dbReference type="Proteomes" id="UP001054837"/>
    </source>
</evidence>
<dbReference type="EMBL" id="BPLQ01011855">
    <property type="protein sequence ID" value="GIY60787.1"/>
    <property type="molecule type" value="Genomic_DNA"/>
</dbReference>
<feature type="region of interest" description="Disordered" evidence="1">
    <location>
        <begin position="70"/>
        <end position="92"/>
    </location>
</feature>